<dbReference type="GO" id="GO:0016592">
    <property type="term" value="C:mediator complex"/>
    <property type="evidence" value="ECO:0007669"/>
    <property type="project" value="InterPro"/>
</dbReference>
<dbReference type="InterPro" id="IPR041285">
    <property type="entry name" value="MID_MedPIWI"/>
</dbReference>
<comment type="function">
    <text evidence="9 11">Component of the SRB8-11 complex. The SRB8-11 complex is a regulatory module of the Mediator complex which is itself involved in regulation of basal and activated RNA polymerase II-dependent transcription. The SRB8-11 complex may be involved in the transcriptional repression of a subset of genes regulated by Mediator. It may inhibit the association of the Mediator complex with RNA polymerase II to form the holoenzyme complex.</text>
</comment>
<feature type="region of interest" description="Disordered" evidence="12">
    <location>
        <begin position="1404"/>
        <end position="1450"/>
    </location>
</feature>
<evidence type="ECO:0000256" key="9">
    <source>
        <dbReference type="ARBA" id="ARBA00025661"/>
    </source>
</evidence>
<dbReference type="Pfam" id="PF18296">
    <property type="entry name" value="MID_MedPIWI"/>
    <property type="match status" value="1"/>
</dbReference>
<evidence type="ECO:0000259" key="15">
    <source>
        <dbReference type="Pfam" id="PF18296"/>
    </source>
</evidence>
<feature type="compositionally biased region" description="Acidic residues" evidence="12">
    <location>
        <begin position="569"/>
        <end position="584"/>
    </location>
</feature>
<keyword evidence="4 11" id="KW-0678">Repressor</keyword>
<feature type="compositionally biased region" description="Polar residues" evidence="12">
    <location>
        <begin position="485"/>
        <end position="495"/>
    </location>
</feature>
<evidence type="ECO:0000256" key="4">
    <source>
        <dbReference type="ARBA" id="ARBA00022491"/>
    </source>
</evidence>
<feature type="compositionally biased region" description="Low complexity" evidence="12">
    <location>
        <begin position="1433"/>
        <end position="1450"/>
    </location>
</feature>
<evidence type="ECO:0000256" key="7">
    <source>
        <dbReference type="ARBA" id="ARBA00023163"/>
    </source>
</evidence>
<dbReference type="InterPro" id="IPR009401">
    <property type="entry name" value="Med13_C"/>
</dbReference>
<feature type="domain" description="MID" evidence="15">
    <location>
        <begin position="1073"/>
        <end position="1250"/>
    </location>
</feature>
<evidence type="ECO:0000256" key="1">
    <source>
        <dbReference type="ARBA" id="ARBA00004123"/>
    </source>
</evidence>
<evidence type="ECO:0000256" key="8">
    <source>
        <dbReference type="ARBA" id="ARBA00023242"/>
    </source>
</evidence>
<dbReference type="InterPro" id="IPR021643">
    <property type="entry name" value="Mediator_Med13_N"/>
</dbReference>
<feature type="region of interest" description="Disordered" evidence="12">
    <location>
        <begin position="1533"/>
        <end position="1561"/>
    </location>
</feature>
<organism evidence="16 17">
    <name type="scientific">Ophiobolus disseminans</name>
    <dbReference type="NCBI Taxonomy" id="1469910"/>
    <lineage>
        <taxon>Eukaryota</taxon>
        <taxon>Fungi</taxon>
        <taxon>Dikarya</taxon>
        <taxon>Ascomycota</taxon>
        <taxon>Pezizomycotina</taxon>
        <taxon>Dothideomycetes</taxon>
        <taxon>Pleosporomycetidae</taxon>
        <taxon>Pleosporales</taxon>
        <taxon>Pleosporineae</taxon>
        <taxon>Phaeosphaeriaceae</taxon>
        <taxon>Ophiobolus</taxon>
    </lineage>
</organism>
<feature type="region of interest" description="Disordered" evidence="12">
    <location>
        <begin position="475"/>
        <end position="495"/>
    </location>
</feature>
<feature type="region of interest" description="Disordered" evidence="12">
    <location>
        <begin position="513"/>
        <end position="722"/>
    </location>
</feature>
<reference evidence="16" key="1">
    <citation type="journal article" date="2020" name="Stud. Mycol.">
        <title>101 Dothideomycetes genomes: a test case for predicting lifestyles and emergence of pathogens.</title>
        <authorList>
            <person name="Haridas S."/>
            <person name="Albert R."/>
            <person name="Binder M."/>
            <person name="Bloem J."/>
            <person name="Labutti K."/>
            <person name="Salamov A."/>
            <person name="Andreopoulos B."/>
            <person name="Baker S."/>
            <person name="Barry K."/>
            <person name="Bills G."/>
            <person name="Bluhm B."/>
            <person name="Cannon C."/>
            <person name="Castanera R."/>
            <person name="Culley D."/>
            <person name="Daum C."/>
            <person name="Ezra D."/>
            <person name="Gonzalez J."/>
            <person name="Henrissat B."/>
            <person name="Kuo A."/>
            <person name="Liang C."/>
            <person name="Lipzen A."/>
            <person name="Lutzoni F."/>
            <person name="Magnuson J."/>
            <person name="Mondo S."/>
            <person name="Nolan M."/>
            <person name="Ohm R."/>
            <person name="Pangilinan J."/>
            <person name="Park H.-J."/>
            <person name="Ramirez L."/>
            <person name="Alfaro M."/>
            <person name="Sun H."/>
            <person name="Tritt A."/>
            <person name="Yoshinaga Y."/>
            <person name="Zwiers L.-H."/>
            <person name="Turgeon B."/>
            <person name="Goodwin S."/>
            <person name="Spatafora J."/>
            <person name="Crous P."/>
            <person name="Grigoriev I."/>
        </authorList>
    </citation>
    <scope>NUCLEOTIDE SEQUENCE</scope>
    <source>
        <strain evidence="16">CBS 113818</strain>
    </source>
</reference>
<comment type="subcellular location">
    <subcellularLocation>
        <location evidence="1 11">Nucleus</location>
    </subcellularLocation>
</comment>
<protein>
    <recommendedName>
        <fullName evidence="3 11">Mediator of RNA polymerase II transcription subunit 13</fullName>
    </recommendedName>
    <alternativeName>
        <fullName evidence="10 11">Mediator complex subunit 13</fullName>
    </alternativeName>
</protein>
<evidence type="ECO:0000313" key="17">
    <source>
        <dbReference type="Proteomes" id="UP000799424"/>
    </source>
</evidence>
<evidence type="ECO:0000256" key="3">
    <source>
        <dbReference type="ARBA" id="ARBA00019618"/>
    </source>
</evidence>
<feature type="region of interest" description="Disordered" evidence="12">
    <location>
        <begin position="1011"/>
        <end position="1032"/>
    </location>
</feature>
<dbReference type="GO" id="GO:0003713">
    <property type="term" value="F:transcription coactivator activity"/>
    <property type="evidence" value="ECO:0007669"/>
    <property type="project" value="TreeGrafter"/>
</dbReference>
<feature type="domain" description="Mediator complex subunit Med13 N-terminal" evidence="14">
    <location>
        <begin position="1"/>
        <end position="368"/>
    </location>
</feature>
<dbReference type="Pfam" id="PF11597">
    <property type="entry name" value="Med13_N"/>
    <property type="match status" value="1"/>
</dbReference>
<sequence length="1627" mass="178149">MEFLKTCSTNAQAIGEYEAIAYQAFSITRDTDQNPPRSRDWGTSDDVHAAEAELRQGRNLVTQDASRPWLWHFEPITVEMVGQDTMELPALEGYRLHREQRGFMKASEMARPPMRPGNPQTFTHAATSSASAGPQKGIHGAGARFVQGHNQAGATEQHQALDCFTVYELFATSITALISYFLVKNCKAVALNYRTFVSKPAVQQEVGHAGAIVPDDLHWLTSISVHWISAGTLVISTNTVRTRTLRSLDAISPDDEPQFIGKCIRVAPNGMLARISSFEDPLDLATEDLNRRAPRKRAKTSALEQSVEKWKATVERWLHWRGYSLPNLADRTSWVRIRIAQSTQVPVASPISATLDRDTLWPRVLCYYRQSEPASALRIVSHGESRPRRSLSDLRWFETPTSIGFKDPLDVAQEWFAGKVERDKTVEARRKAKKVEEDAMRRKDEPSGLLASSPFNARAGVYGDLQAVGGVYPTPPDGIAPGPGLSSTDTPSVSGATSNVVLVPGGTNPAINLSAPQDHPQMDDQQHPSTSPAFPATMDPFPTSGDGEDDDLFEDIDGEGYGGNGVNEADFDFFDGPDEDDVDMADAPALPRSNAENHAKHGRDAEAIVAPEHIIKDESSDPLVALENALATPTQPNDEDMQDVKYEPPQKTVAQPTHFEAETPASQPDYVLAPNSNPRVEDPTPPLSPTAIAKTLRPSPPKALSRKLQTPTSHDHDGSSFHSLDFSRRLSLVDAKYQEGRFATHLETDPKRECSPSSTVPTRTKSLRDVPLLTKLRYAIGVASVPTLPDVTALARSFSDDSESDGESDITEVSEEETEDVTEVKLPPFLGRLIIPTKRKLPTEGHGTPLSVTSFADSFGGEWQDFSGLQLDEASLALFEPNSWDWPMLSLPSPTERPVGGARYAVPVLPPPNIQMPDTPTSQPDLSIDISDEKPLNGKDSIAITQIVTDQIISATLDLLGEDELPAAMNDASSAETRWHSILKHIFPKATDCSASALVAIHDVFPDLSAQAKGQQRPQPRKPNESSAVPSNHMYQMTSPFVRVRRAETHWDLLPPSIAFWEPLGLHPVSAPKNVVAFCIYPHSESLRPVLERFMLNLQLAYDTCKLGTHARVDSLADFEGGLVPCKVPSQTSPKDAFKALKETCVQLGKLLAMQYAQIQEQQDMKIDAFVIYMVDPFGNPTALWELCSAFWLLFQTYVQAPRRMDTTQNPDLVLQILPIRYLASFDVPVILDPSTYVHLAREVYDRCPPSAASTDKTPLSIYKAPAFQLEESLPRNIQFKLLSEPPQDLLRENSYMHLAYAMSLDGTWVTAAWTDSCGKSQAVVSYHLGTRVFSEVAKEIWQTTIEILHSRRVQWRVCITKFGSMDREELETWVLLITCPTQVNLFLTLLTVVEDSPYKFIPSSPAATNSTSATTPDSTPQPGVSPDPSIGLTPAATPSADSAPDLSADPDARLIDVTDETWGIILAHRLHNSNSTNQFSPALISGLLVKRGETHATSNSIHHPIPDPEQGPIAIAVNILWIGAVGSTRAATSPFPPASDGVSPGGASPGPSPTQERSTTSLMWTPTVQTRATAENLLKEVLAQFRGLGLLAKLRGMRGTRHGTLPWHVVAAMRGVEGLGRVTGGM</sequence>
<name>A0A6A6ZWD1_9PLEO</name>
<dbReference type="Proteomes" id="UP000799424">
    <property type="component" value="Unassembled WGS sequence"/>
</dbReference>
<gene>
    <name evidence="16" type="ORF">CC86DRAFT_371064</name>
</gene>
<dbReference type="Pfam" id="PF06333">
    <property type="entry name" value="Med13_C"/>
    <property type="match status" value="1"/>
</dbReference>
<feature type="compositionally biased region" description="Basic and acidic residues" evidence="12">
    <location>
        <begin position="743"/>
        <end position="754"/>
    </location>
</feature>
<feature type="region of interest" description="Disordered" evidence="12">
    <location>
        <begin position="743"/>
        <end position="763"/>
    </location>
</feature>
<dbReference type="GO" id="GO:0045944">
    <property type="term" value="P:positive regulation of transcription by RNA polymerase II"/>
    <property type="evidence" value="ECO:0007669"/>
    <property type="project" value="TreeGrafter"/>
</dbReference>
<dbReference type="InterPro" id="IPR051139">
    <property type="entry name" value="Mediator_complx_sub13"/>
</dbReference>
<comment type="subunit">
    <text evidence="11">Component of the SRB8-11 complex, which itself associates with the Mediator complex.</text>
</comment>
<evidence type="ECO:0000256" key="12">
    <source>
        <dbReference type="SAM" id="MobiDB-lite"/>
    </source>
</evidence>
<comment type="similarity">
    <text evidence="2 11">Belongs to the Mediator complex subunit 13 family.</text>
</comment>
<evidence type="ECO:0000256" key="2">
    <source>
        <dbReference type="ARBA" id="ARBA00009354"/>
    </source>
</evidence>
<keyword evidence="5 11" id="KW-0805">Transcription regulation</keyword>
<feature type="compositionally biased region" description="Low complexity" evidence="12">
    <location>
        <begin position="1404"/>
        <end position="1423"/>
    </location>
</feature>
<feature type="domain" description="Mediator complex subunit Med13 C-terminal" evidence="13">
    <location>
        <begin position="1265"/>
        <end position="1613"/>
    </location>
</feature>
<feature type="compositionally biased region" description="Basic and acidic residues" evidence="12">
    <location>
        <begin position="595"/>
        <end position="606"/>
    </location>
</feature>
<evidence type="ECO:0000259" key="13">
    <source>
        <dbReference type="Pfam" id="PF06333"/>
    </source>
</evidence>
<evidence type="ECO:0000256" key="6">
    <source>
        <dbReference type="ARBA" id="ARBA00023159"/>
    </source>
</evidence>
<keyword evidence="17" id="KW-1185">Reference proteome</keyword>
<evidence type="ECO:0000256" key="11">
    <source>
        <dbReference type="RuleBase" id="RU364134"/>
    </source>
</evidence>
<keyword evidence="6 11" id="KW-0010">Activator</keyword>
<feature type="compositionally biased region" description="Acidic residues" evidence="12">
    <location>
        <begin position="800"/>
        <end position="820"/>
    </location>
</feature>
<evidence type="ECO:0000259" key="14">
    <source>
        <dbReference type="Pfam" id="PF11597"/>
    </source>
</evidence>
<keyword evidence="8 11" id="KW-0539">Nucleus</keyword>
<dbReference type="OrthoDB" id="103819at2759"/>
<dbReference type="PANTHER" id="PTHR48249">
    <property type="entry name" value="MEDIATOR OF RNA POLYMERASE II TRANSCRIPTION SUBUNIT 13"/>
    <property type="match status" value="1"/>
</dbReference>
<dbReference type="EMBL" id="MU006228">
    <property type="protein sequence ID" value="KAF2825371.1"/>
    <property type="molecule type" value="Genomic_DNA"/>
</dbReference>
<proteinExistence type="inferred from homology"/>
<feature type="region of interest" description="Disordered" evidence="12">
    <location>
        <begin position="797"/>
        <end position="820"/>
    </location>
</feature>
<evidence type="ECO:0000256" key="10">
    <source>
        <dbReference type="ARBA" id="ARBA00032008"/>
    </source>
</evidence>
<keyword evidence="7 11" id="KW-0804">Transcription</keyword>
<accession>A0A6A6ZWD1</accession>
<evidence type="ECO:0000313" key="16">
    <source>
        <dbReference type="EMBL" id="KAF2825371.1"/>
    </source>
</evidence>
<dbReference type="PANTHER" id="PTHR48249:SF3">
    <property type="entry name" value="MEDIATOR OF RNA POLYMERASE II TRANSCRIPTION SUBUNIT 13"/>
    <property type="match status" value="1"/>
</dbReference>
<evidence type="ECO:0000256" key="5">
    <source>
        <dbReference type="ARBA" id="ARBA00023015"/>
    </source>
</evidence>
<feature type="compositionally biased region" description="Acidic residues" evidence="12">
    <location>
        <begin position="546"/>
        <end position="558"/>
    </location>
</feature>